<evidence type="ECO:0000313" key="12">
    <source>
        <dbReference type="EMBL" id="ETX06448.1"/>
    </source>
</evidence>
<keyword evidence="13" id="KW-1185">Reference proteome</keyword>
<dbReference type="GO" id="GO:0000155">
    <property type="term" value="F:phosphorelay sensor kinase activity"/>
    <property type="evidence" value="ECO:0007669"/>
    <property type="project" value="InterPro"/>
</dbReference>
<keyword evidence="7" id="KW-0175">Coiled coil</keyword>
<comment type="caution">
    <text evidence="12">The sequence shown here is derived from an EMBL/GenBank/DDBJ whole genome shotgun (WGS) entry which is preliminary data.</text>
</comment>
<feature type="domain" description="PAC" evidence="11">
    <location>
        <begin position="222"/>
        <end position="272"/>
    </location>
</feature>
<evidence type="ECO:0000313" key="13">
    <source>
        <dbReference type="Proteomes" id="UP000019140"/>
    </source>
</evidence>
<dbReference type="SUPFAM" id="SSF55874">
    <property type="entry name" value="ATPase domain of HSP90 chaperone/DNA topoisomerase II/histidine kinase"/>
    <property type="match status" value="1"/>
</dbReference>
<dbReference type="SUPFAM" id="SSF52172">
    <property type="entry name" value="CheY-like"/>
    <property type="match status" value="1"/>
</dbReference>
<dbReference type="InterPro" id="IPR001610">
    <property type="entry name" value="PAC"/>
</dbReference>
<feature type="modified residue" description="4-aspartylphosphate" evidence="6">
    <location>
        <position position="745"/>
    </location>
</feature>
<evidence type="ECO:0000256" key="7">
    <source>
        <dbReference type="SAM" id="Coils"/>
    </source>
</evidence>
<dbReference type="HOGENOM" id="CLU_000445_114_51_7"/>
<dbReference type="InterPro" id="IPR001789">
    <property type="entry name" value="Sig_transdc_resp-reg_receiver"/>
</dbReference>
<evidence type="ECO:0000256" key="6">
    <source>
        <dbReference type="PROSITE-ProRule" id="PRU00169"/>
    </source>
</evidence>
<feature type="domain" description="PAC" evidence="11">
    <location>
        <begin position="386"/>
        <end position="437"/>
    </location>
</feature>
<dbReference type="PATRIC" id="fig|1429439.4.peg.2895"/>
<evidence type="ECO:0000259" key="8">
    <source>
        <dbReference type="PROSITE" id="PS50109"/>
    </source>
</evidence>
<dbReference type="EMBL" id="AZHX01000691">
    <property type="protein sequence ID" value="ETX06448.1"/>
    <property type="molecule type" value="Genomic_DNA"/>
</dbReference>
<dbReference type="SMART" id="SM00448">
    <property type="entry name" value="REC"/>
    <property type="match status" value="1"/>
</dbReference>
<dbReference type="PROSITE" id="PS50112">
    <property type="entry name" value="PAS"/>
    <property type="match status" value="2"/>
</dbReference>
<dbReference type="Proteomes" id="UP000019140">
    <property type="component" value="Unassembled WGS sequence"/>
</dbReference>
<dbReference type="CDD" id="cd00130">
    <property type="entry name" value="PAS"/>
    <property type="match status" value="2"/>
</dbReference>
<dbReference type="Gene3D" id="3.30.565.10">
    <property type="entry name" value="Histidine kinase-like ATPase, C-terminal domain"/>
    <property type="match status" value="1"/>
</dbReference>
<keyword evidence="5" id="KW-0418">Kinase</keyword>
<dbReference type="CDD" id="cd00156">
    <property type="entry name" value="REC"/>
    <property type="match status" value="1"/>
</dbReference>
<organism evidence="12 13">
    <name type="scientific">Candidatus Entotheonella gemina</name>
    <dbReference type="NCBI Taxonomy" id="1429439"/>
    <lineage>
        <taxon>Bacteria</taxon>
        <taxon>Pseudomonadati</taxon>
        <taxon>Nitrospinota/Tectimicrobiota group</taxon>
        <taxon>Candidatus Tectimicrobiota</taxon>
        <taxon>Candidatus Entotheonellia</taxon>
        <taxon>Candidatus Entotheonellales</taxon>
        <taxon>Candidatus Entotheonellaceae</taxon>
        <taxon>Candidatus Entotheonella</taxon>
    </lineage>
</organism>
<dbReference type="PROSITE" id="PS50110">
    <property type="entry name" value="RESPONSE_REGULATORY"/>
    <property type="match status" value="1"/>
</dbReference>
<dbReference type="InterPro" id="IPR052162">
    <property type="entry name" value="Sensor_kinase/Photoreceptor"/>
</dbReference>
<dbReference type="EC" id="2.7.13.3" evidence="2"/>
<dbReference type="CDD" id="cd00082">
    <property type="entry name" value="HisKA"/>
    <property type="match status" value="1"/>
</dbReference>
<evidence type="ECO:0000256" key="3">
    <source>
        <dbReference type="ARBA" id="ARBA00022553"/>
    </source>
</evidence>
<dbReference type="Pfam" id="PF00512">
    <property type="entry name" value="HisKA"/>
    <property type="match status" value="1"/>
</dbReference>
<dbReference type="SMART" id="SM00091">
    <property type="entry name" value="PAS"/>
    <property type="match status" value="2"/>
</dbReference>
<dbReference type="SMART" id="SM00387">
    <property type="entry name" value="HATPase_c"/>
    <property type="match status" value="1"/>
</dbReference>
<dbReference type="SMART" id="SM00086">
    <property type="entry name" value="PAC"/>
    <property type="match status" value="3"/>
</dbReference>
<dbReference type="InterPro" id="IPR004358">
    <property type="entry name" value="Sig_transdc_His_kin-like_C"/>
</dbReference>
<evidence type="ECO:0000256" key="2">
    <source>
        <dbReference type="ARBA" id="ARBA00012438"/>
    </source>
</evidence>
<dbReference type="SUPFAM" id="SSF55785">
    <property type="entry name" value="PYP-like sensor domain (PAS domain)"/>
    <property type="match status" value="3"/>
</dbReference>
<feature type="domain" description="PAS" evidence="10">
    <location>
        <begin position="166"/>
        <end position="218"/>
    </location>
</feature>
<dbReference type="Gene3D" id="3.30.450.20">
    <property type="entry name" value="PAS domain"/>
    <property type="match status" value="3"/>
</dbReference>
<dbReference type="InterPro" id="IPR035965">
    <property type="entry name" value="PAS-like_dom_sf"/>
</dbReference>
<name>W4M8E0_9BACT</name>
<evidence type="ECO:0000256" key="1">
    <source>
        <dbReference type="ARBA" id="ARBA00000085"/>
    </source>
</evidence>
<dbReference type="PROSITE" id="PS50113">
    <property type="entry name" value="PAC"/>
    <property type="match status" value="2"/>
</dbReference>
<dbReference type="InterPro" id="IPR005467">
    <property type="entry name" value="His_kinase_dom"/>
</dbReference>
<keyword evidence="4" id="KW-0808">Transferase</keyword>
<dbReference type="InterPro" id="IPR000014">
    <property type="entry name" value="PAS"/>
</dbReference>
<dbReference type="AlphaFoldDB" id="W4M8E0"/>
<comment type="catalytic activity">
    <reaction evidence="1">
        <text>ATP + protein L-histidine = ADP + protein N-phospho-L-histidine.</text>
        <dbReference type="EC" id="2.7.13.3"/>
    </reaction>
</comment>
<dbReference type="InterPro" id="IPR000700">
    <property type="entry name" value="PAS-assoc_C"/>
</dbReference>
<dbReference type="Pfam" id="PF02518">
    <property type="entry name" value="HATPase_c"/>
    <property type="match status" value="1"/>
</dbReference>
<keyword evidence="3 6" id="KW-0597">Phosphoprotein</keyword>
<dbReference type="PANTHER" id="PTHR43304">
    <property type="entry name" value="PHYTOCHROME-LIKE PROTEIN CPH1"/>
    <property type="match status" value="1"/>
</dbReference>
<dbReference type="InterPro" id="IPR013655">
    <property type="entry name" value="PAS_fold_3"/>
</dbReference>
<dbReference type="Gene3D" id="3.40.50.2300">
    <property type="match status" value="1"/>
</dbReference>
<feature type="coiled-coil region" evidence="7">
    <location>
        <begin position="295"/>
        <end position="322"/>
    </location>
</feature>
<dbReference type="PANTHER" id="PTHR43304:SF1">
    <property type="entry name" value="PAC DOMAIN-CONTAINING PROTEIN"/>
    <property type="match status" value="1"/>
</dbReference>
<sequence>MDDSTKSKEQLVRELHVLRQQIVALESKEVEPEGRGVLIHRGFKPLLVDREWAVMHGNATQEILSMATILPLIAPDDRERLEYYTRLHLSGYEAPPYETYQGVRKDGSRVWLESRLTVVHGMGEPAIQVTAVDIAKQHDMDHWGPESEARYQALVEQSLVGIYIIEDGRYRYVNPKFAEIVGYTPEEITTQFRQGLELVAESDRALVRRNVQRRLQGEVDTLNYTIKLVHKNGHGVDVEVHGTAMEFQGKRAVIGTILDITERKRAELALKVAHEHLEQRVRERTAELWVANNHLHQEILERKRAEEALKKSEKRYRDLFENANDIVFTCDLSGQVTWMNKAAERLSGYTRDDMMQMRGLDVVAPEHRDFASRMANEKRQGLSETTTYEVAIVAKDGERVSLEVCTQRVFENGEPAEVLGIGRDITARKRLEEHLRQTQKMEAIGTLAGGIAHDFNNILSAILGFTELSLNEIEPEHDIRPHLQEVLAAGFRAKDLVQQILAFSRQNSSGHRPILLAPLITDTLKWLRSSLPSTITIRTHLTAPAGTVSANPTQLQQVLLNLCNNAEHSMRATGGVLDVQLESVRIKPEHLVRYPNLQPGAHLRLIVRDTGSGMEPEIAARIFEPFFTTKSSGEGTGMGLSVVHGIVTGHRGAIAVESVPGRGTTFQLYLPQLDELAAEEETPLEPELPRGSERILFVDDEEAIAFLGQSMLSHLGYQTEVYTRSDLALAAFASNPERFDLVITDQTMPSMTGEALATAIRRIRPNIPVILCTGYSHVISSERAKALGFDAFCLKPLLTQDLSETIRSVLGDDPEDQRTRV</sequence>
<dbReference type="Pfam" id="PF00072">
    <property type="entry name" value="Response_reg"/>
    <property type="match status" value="1"/>
</dbReference>
<dbReference type="InterPro" id="IPR011006">
    <property type="entry name" value="CheY-like_superfamily"/>
</dbReference>
<feature type="domain" description="Histidine kinase" evidence="8">
    <location>
        <begin position="450"/>
        <end position="674"/>
    </location>
</feature>
<feature type="domain" description="PAS" evidence="10">
    <location>
        <begin position="312"/>
        <end position="369"/>
    </location>
</feature>
<dbReference type="Gene3D" id="1.10.287.130">
    <property type="match status" value="1"/>
</dbReference>
<reference evidence="12 13" key="1">
    <citation type="journal article" date="2014" name="Nature">
        <title>An environmental bacterial taxon with a large and distinct metabolic repertoire.</title>
        <authorList>
            <person name="Wilson M.C."/>
            <person name="Mori T."/>
            <person name="Ruckert C."/>
            <person name="Uria A.R."/>
            <person name="Helf M.J."/>
            <person name="Takada K."/>
            <person name="Gernert C."/>
            <person name="Steffens U.A."/>
            <person name="Heycke N."/>
            <person name="Schmitt S."/>
            <person name="Rinke C."/>
            <person name="Helfrich E.J."/>
            <person name="Brachmann A.O."/>
            <person name="Gurgui C."/>
            <person name="Wakimoto T."/>
            <person name="Kracht M."/>
            <person name="Crusemann M."/>
            <person name="Hentschel U."/>
            <person name="Abe I."/>
            <person name="Matsunaga S."/>
            <person name="Kalinowski J."/>
            <person name="Takeyama H."/>
            <person name="Piel J."/>
        </authorList>
    </citation>
    <scope>NUCLEOTIDE SEQUENCE [LARGE SCALE GENOMIC DNA]</scope>
    <source>
        <strain evidence="13">TSY2</strain>
    </source>
</reference>
<dbReference type="PROSITE" id="PS50109">
    <property type="entry name" value="HIS_KIN"/>
    <property type="match status" value="1"/>
</dbReference>
<dbReference type="PRINTS" id="PR00344">
    <property type="entry name" value="BCTRLSENSOR"/>
</dbReference>
<feature type="domain" description="Response regulatory" evidence="9">
    <location>
        <begin position="694"/>
        <end position="810"/>
    </location>
</feature>
<dbReference type="InterPro" id="IPR036890">
    <property type="entry name" value="HATPase_C_sf"/>
</dbReference>
<dbReference type="NCBIfam" id="TIGR00229">
    <property type="entry name" value="sensory_box"/>
    <property type="match status" value="3"/>
</dbReference>
<dbReference type="SMART" id="SM00388">
    <property type="entry name" value="HisKA"/>
    <property type="match status" value="1"/>
</dbReference>
<evidence type="ECO:0000256" key="4">
    <source>
        <dbReference type="ARBA" id="ARBA00022679"/>
    </source>
</evidence>
<accession>W4M8E0</accession>
<feature type="coiled-coil region" evidence="7">
    <location>
        <begin position="1"/>
        <end position="28"/>
    </location>
</feature>
<dbReference type="InterPro" id="IPR003594">
    <property type="entry name" value="HATPase_dom"/>
</dbReference>
<evidence type="ECO:0000259" key="11">
    <source>
        <dbReference type="PROSITE" id="PS50113"/>
    </source>
</evidence>
<dbReference type="InterPro" id="IPR036097">
    <property type="entry name" value="HisK_dim/P_sf"/>
</dbReference>
<evidence type="ECO:0000256" key="5">
    <source>
        <dbReference type="ARBA" id="ARBA00022777"/>
    </source>
</evidence>
<evidence type="ECO:0000259" key="9">
    <source>
        <dbReference type="PROSITE" id="PS50110"/>
    </source>
</evidence>
<proteinExistence type="predicted"/>
<gene>
    <name evidence="12" type="ORF">ETSY2_17050</name>
</gene>
<dbReference type="InterPro" id="IPR003661">
    <property type="entry name" value="HisK_dim/P_dom"/>
</dbReference>
<dbReference type="InterPro" id="IPR013767">
    <property type="entry name" value="PAS_fold"/>
</dbReference>
<evidence type="ECO:0000259" key="10">
    <source>
        <dbReference type="PROSITE" id="PS50112"/>
    </source>
</evidence>
<dbReference type="Pfam" id="PF00989">
    <property type="entry name" value="PAS"/>
    <property type="match status" value="1"/>
</dbReference>
<dbReference type="GO" id="GO:0006355">
    <property type="term" value="P:regulation of DNA-templated transcription"/>
    <property type="evidence" value="ECO:0007669"/>
    <property type="project" value="InterPro"/>
</dbReference>
<dbReference type="Pfam" id="PF08447">
    <property type="entry name" value="PAS_3"/>
    <property type="match status" value="2"/>
</dbReference>
<dbReference type="SUPFAM" id="SSF47384">
    <property type="entry name" value="Homodimeric domain of signal transducing histidine kinase"/>
    <property type="match status" value="1"/>
</dbReference>
<protein>
    <recommendedName>
        <fullName evidence="2">histidine kinase</fullName>
        <ecNumber evidence="2">2.7.13.3</ecNumber>
    </recommendedName>
</protein>